<sequence>MEALKIASILLLYGVFSAALPTSSKPTFNWTDTQSLITFGDSYTYVQGIDGYANSTFIGSRLDFAFNASELLSNRIVQNQTATAEGGPNWVEYLTGCALKPGLTAPITCRPQLWDFAFGGSDISEQYTPLHHNWTVSFVNQIKQFSDYAQPVLSKFLNPREALIGVWIGINDIGDSDKYNITKPNFPGFPSFYNTIQTTEYAAVQQLHDRFGYRNFVFFTLPPLDRTPGNVASSAPNPNATMVGWYNSGLASHTAAFAAANPDSNVMLFDAHAVLGRILDAPAGYGIRNTTGYCPEYNAPDILTDPEKYGCLPQEEYFWFNTGHLTSHVHRILAGELEEFLVGQGK</sequence>
<dbReference type="Pfam" id="PF00657">
    <property type="entry name" value="Lipase_GDSL"/>
    <property type="match status" value="1"/>
</dbReference>
<dbReference type="PANTHER" id="PTHR45648">
    <property type="entry name" value="GDSL LIPASE/ACYLHYDROLASE FAMILY PROTEIN (AFU_ORTHOLOGUE AFUA_4G14700)"/>
    <property type="match status" value="1"/>
</dbReference>
<evidence type="ECO:0000313" key="3">
    <source>
        <dbReference type="EMBL" id="KAF2239188.1"/>
    </source>
</evidence>
<name>A0A6A6HMZ6_VIRVR</name>
<dbReference type="EMBL" id="ML991773">
    <property type="protein sequence ID" value="KAF2239188.1"/>
    <property type="molecule type" value="Genomic_DNA"/>
</dbReference>
<dbReference type="InterPro" id="IPR001087">
    <property type="entry name" value="GDSL"/>
</dbReference>
<dbReference type="SUPFAM" id="SSF52266">
    <property type="entry name" value="SGNH hydrolase"/>
    <property type="match status" value="1"/>
</dbReference>
<evidence type="ECO:0000313" key="4">
    <source>
        <dbReference type="Proteomes" id="UP000800092"/>
    </source>
</evidence>
<keyword evidence="4" id="KW-1185">Reference proteome</keyword>
<dbReference type="Gene3D" id="3.40.50.1110">
    <property type="entry name" value="SGNH hydrolase"/>
    <property type="match status" value="1"/>
</dbReference>
<accession>A0A6A6HMZ6</accession>
<evidence type="ECO:0000256" key="2">
    <source>
        <dbReference type="SAM" id="SignalP"/>
    </source>
</evidence>
<dbReference type="InterPro" id="IPR051058">
    <property type="entry name" value="GDSL_Est/Lipase"/>
</dbReference>
<evidence type="ECO:0000256" key="1">
    <source>
        <dbReference type="ARBA" id="ARBA00022801"/>
    </source>
</evidence>
<dbReference type="CDD" id="cd01846">
    <property type="entry name" value="fatty_acyltransferase_like"/>
    <property type="match status" value="1"/>
</dbReference>
<keyword evidence="1" id="KW-0378">Hydrolase</keyword>
<proteinExistence type="predicted"/>
<dbReference type="AlphaFoldDB" id="A0A6A6HMZ6"/>
<keyword evidence="2" id="KW-0732">Signal</keyword>
<gene>
    <name evidence="3" type="ORF">EV356DRAFT_572653</name>
</gene>
<organism evidence="3 4">
    <name type="scientific">Viridothelium virens</name>
    <name type="common">Speckled blister lichen</name>
    <name type="synonym">Trypethelium virens</name>
    <dbReference type="NCBI Taxonomy" id="1048519"/>
    <lineage>
        <taxon>Eukaryota</taxon>
        <taxon>Fungi</taxon>
        <taxon>Dikarya</taxon>
        <taxon>Ascomycota</taxon>
        <taxon>Pezizomycotina</taxon>
        <taxon>Dothideomycetes</taxon>
        <taxon>Dothideomycetes incertae sedis</taxon>
        <taxon>Trypetheliales</taxon>
        <taxon>Trypetheliaceae</taxon>
        <taxon>Viridothelium</taxon>
    </lineage>
</organism>
<dbReference type="GO" id="GO:0016788">
    <property type="term" value="F:hydrolase activity, acting on ester bonds"/>
    <property type="evidence" value="ECO:0007669"/>
    <property type="project" value="InterPro"/>
</dbReference>
<reference evidence="3" key="1">
    <citation type="journal article" date="2020" name="Stud. Mycol.">
        <title>101 Dothideomycetes genomes: a test case for predicting lifestyles and emergence of pathogens.</title>
        <authorList>
            <person name="Haridas S."/>
            <person name="Albert R."/>
            <person name="Binder M."/>
            <person name="Bloem J."/>
            <person name="Labutti K."/>
            <person name="Salamov A."/>
            <person name="Andreopoulos B."/>
            <person name="Baker S."/>
            <person name="Barry K."/>
            <person name="Bills G."/>
            <person name="Bluhm B."/>
            <person name="Cannon C."/>
            <person name="Castanera R."/>
            <person name="Culley D."/>
            <person name="Daum C."/>
            <person name="Ezra D."/>
            <person name="Gonzalez J."/>
            <person name="Henrissat B."/>
            <person name="Kuo A."/>
            <person name="Liang C."/>
            <person name="Lipzen A."/>
            <person name="Lutzoni F."/>
            <person name="Magnuson J."/>
            <person name="Mondo S."/>
            <person name="Nolan M."/>
            <person name="Ohm R."/>
            <person name="Pangilinan J."/>
            <person name="Park H.-J."/>
            <person name="Ramirez L."/>
            <person name="Alfaro M."/>
            <person name="Sun H."/>
            <person name="Tritt A."/>
            <person name="Yoshinaga Y."/>
            <person name="Zwiers L.-H."/>
            <person name="Turgeon B."/>
            <person name="Goodwin S."/>
            <person name="Spatafora J."/>
            <person name="Crous P."/>
            <person name="Grigoriev I."/>
        </authorList>
    </citation>
    <scope>NUCLEOTIDE SEQUENCE</scope>
    <source>
        <strain evidence="3">Tuck. ex Michener</strain>
    </source>
</reference>
<dbReference type="InterPro" id="IPR036514">
    <property type="entry name" value="SGNH_hydro_sf"/>
</dbReference>
<dbReference type="OrthoDB" id="1600564at2759"/>
<dbReference type="Proteomes" id="UP000800092">
    <property type="component" value="Unassembled WGS sequence"/>
</dbReference>
<feature type="signal peptide" evidence="2">
    <location>
        <begin position="1"/>
        <end position="19"/>
    </location>
</feature>
<protein>
    <submittedName>
        <fullName evidence="3">Carbohydrate esterase family 16 protein</fullName>
    </submittedName>
</protein>
<feature type="chain" id="PRO_5025477824" evidence="2">
    <location>
        <begin position="20"/>
        <end position="346"/>
    </location>
</feature>
<dbReference type="PANTHER" id="PTHR45648:SF85">
    <property type="entry name" value="A, PUTATIVE (AFU_ORTHOLOGUE AFUA_2G10760)-RELATED"/>
    <property type="match status" value="1"/>
</dbReference>